<accession>A0ABQ1W5X4</accession>
<evidence type="ECO:0000256" key="3">
    <source>
        <dbReference type="ARBA" id="ARBA00022679"/>
    </source>
</evidence>
<evidence type="ECO:0000256" key="1">
    <source>
        <dbReference type="ARBA" id="ARBA00022475"/>
    </source>
</evidence>
<evidence type="ECO:0000256" key="6">
    <source>
        <dbReference type="ARBA" id="ARBA00022989"/>
    </source>
</evidence>
<dbReference type="InterPro" id="IPR050256">
    <property type="entry name" value="Glycosyltransferase_2"/>
</dbReference>
<keyword evidence="10" id="KW-1185">Reference proteome</keyword>
<evidence type="ECO:0000256" key="5">
    <source>
        <dbReference type="ARBA" id="ARBA00022985"/>
    </source>
</evidence>
<evidence type="ECO:0000313" key="10">
    <source>
        <dbReference type="Proteomes" id="UP000634043"/>
    </source>
</evidence>
<comment type="caution">
    <text evidence="9">The sequence shown here is derived from an EMBL/GenBank/DDBJ whole genome shotgun (WGS) entry which is preliminary data.</text>
</comment>
<evidence type="ECO:0000256" key="2">
    <source>
        <dbReference type="ARBA" id="ARBA00022676"/>
    </source>
</evidence>
<evidence type="ECO:0000259" key="8">
    <source>
        <dbReference type="Pfam" id="PF00535"/>
    </source>
</evidence>
<dbReference type="InterPro" id="IPR001173">
    <property type="entry name" value="Glyco_trans_2-like"/>
</dbReference>
<keyword evidence="5" id="KW-0448">Lipopolysaccharide biosynthesis</keyword>
<dbReference type="PANTHER" id="PTHR48090:SF3">
    <property type="entry name" value="UNDECAPRENYL-PHOSPHATE 4-DEOXY-4-FORMAMIDO-L-ARABINOSE TRANSFERASE"/>
    <property type="match status" value="1"/>
</dbReference>
<proteinExistence type="predicted"/>
<sequence>MVNEHYNEGPAKPTLTILVPVFNEAECLLRLSEAVDAFLPQSPIPAEVLFINDGSTDDSLSMIREICGRKNLYNYISLSRNSGLSTAIKAGIDHCQSTYIGYIDSDLQTSPMDFLLFFEHLPEHQMICGIRMKRKDTFVKKISSRIANGFRRRMINDGIVDTGCPLKIMDAVFARRVPFFDGMHRFLPALIQLQGGKVKQIPVQHFERYAGTSKYHLFNRLWGPLNDTFAFRWMRKRYIRYTISEQFINKAAVRHEQV</sequence>
<dbReference type="InterPro" id="IPR029044">
    <property type="entry name" value="Nucleotide-diphossugar_trans"/>
</dbReference>
<organism evidence="9 10">
    <name type="scientific">Pontibacter amylolyticus</name>
    <dbReference type="NCBI Taxonomy" id="1424080"/>
    <lineage>
        <taxon>Bacteria</taxon>
        <taxon>Pseudomonadati</taxon>
        <taxon>Bacteroidota</taxon>
        <taxon>Cytophagia</taxon>
        <taxon>Cytophagales</taxon>
        <taxon>Hymenobacteraceae</taxon>
        <taxon>Pontibacter</taxon>
    </lineage>
</organism>
<dbReference type="SUPFAM" id="SSF53448">
    <property type="entry name" value="Nucleotide-diphospho-sugar transferases"/>
    <property type="match status" value="1"/>
</dbReference>
<feature type="domain" description="Glycosyltransferase 2-like" evidence="8">
    <location>
        <begin position="16"/>
        <end position="153"/>
    </location>
</feature>
<dbReference type="Gene3D" id="3.90.550.10">
    <property type="entry name" value="Spore Coat Polysaccharide Biosynthesis Protein SpsA, Chain A"/>
    <property type="match status" value="1"/>
</dbReference>
<protein>
    <submittedName>
        <fullName evidence="9">Dolichol-phosphate mannosyltransferase</fullName>
    </submittedName>
</protein>
<dbReference type="Pfam" id="PF00535">
    <property type="entry name" value="Glycos_transf_2"/>
    <property type="match status" value="1"/>
</dbReference>
<dbReference type="RefSeq" id="WP_188501372.1">
    <property type="nucleotide sequence ID" value="NZ_BMFP01000003.1"/>
</dbReference>
<name>A0ABQ1W5X4_9BACT</name>
<keyword evidence="3" id="KW-0808">Transferase</keyword>
<evidence type="ECO:0000256" key="4">
    <source>
        <dbReference type="ARBA" id="ARBA00022692"/>
    </source>
</evidence>
<dbReference type="GO" id="GO:0016757">
    <property type="term" value="F:glycosyltransferase activity"/>
    <property type="evidence" value="ECO:0007669"/>
    <property type="project" value="UniProtKB-KW"/>
</dbReference>
<dbReference type="PANTHER" id="PTHR48090">
    <property type="entry name" value="UNDECAPRENYL-PHOSPHATE 4-DEOXY-4-FORMAMIDO-L-ARABINOSE TRANSFERASE-RELATED"/>
    <property type="match status" value="1"/>
</dbReference>
<evidence type="ECO:0000313" key="9">
    <source>
        <dbReference type="EMBL" id="GGG15380.1"/>
    </source>
</evidence>
<dbReference type="EMBL" id="BMFP01000003">
    <property type="protein sequence ID" value="GGG15380.1"/>
    <property type="molecule type" value="Genomic_DNA"/>
</dbReference>
<evidence type="ECO:0000256" key="7">
    <source>
        <dbReference type="ARBA" id="ARBA00023136"/>
    </source>
</evidence>
<keyword evidence="7" id="KW-0472">Membrane</keyword>
<keyword evidence="6" id="KW-1133">Transmembrane helix</keyword>
<dbReference type="Proteomes" id="UP000634043">
    <property type="component" value="Unassembled WGS sequence"/>
</dbReference>
<keyword evidence="4" id="KW-0812">Transmembrane</keyword>
<keyword evidence="1" id="KW-1003">Cell membrane</keyword>
<reference evidence="10" key="1">
    <citation type="journal article" date="2019" name="Int. J. Syst. Evol. Microbiol.">
        <title>The Global Catalogue of Microorganisms (GCM) 10K type strain sequencing project: providing services to taxonomists for standard genome sequencing and annotation.</title>
        <authorList>
            <consortium name="The Broad Institute Genomics Platform"/>
            <consortium name="The Broad Institute Genome Sequencing Center for Infectious Disease"/>
            <person name="Wu L."/>
            <person name="Ma J."/>
        </authorList>
    </citation>
    <scope>NUCLEOTIDE SEQUENCE [LARGE SCALE GENOMIC DNA]</scope>
    <source>
        <strain evidence="10">CGMCC 1.12749</strain>
    </source>
</reference>
<gene>
    <name evidence="9" type="ORF">GCM10011323_19770</name>
</gene>
<keyword evidence="2 9" id="KW-0328">Glycosyltransferase</keyword>